<dbReference type="Proteomes" id="UP000308037">
    <property type="component" value="Unassembled WGS sequence"/>
</dbReference>
<dbReference type="EMBL" id="QKNX01000009">
    <property type="protein sequence ID" value="TKR24450.1"/>
    <property type="molecule type" value="Genomic_DNA"/>
</dbReference>
<protein>
    <submittedName>
        <fullName evidence="3">Type IV pilin</fullName>
    </submittedName>
</protein>
<dbReference type="NCBIfam" id="TIGR02537">
    <property type="entry name" value="arch_flag_Nterm"/>
    <property type="match status" value="1"/>
</dbReference>
<keyword evidence="1" id="KW-0472">Membrane</keyword>
<keyword evidence="1" id="KW-1133">Transmembrane helix</keyword>
<dbReference type="Pfam" id="PF07790">
    <property type="entry name" value="Pilin_N"/>
    <property type="match status" value="1"/>
</dbReference>
<dbReference type="OrthoDB" id="121941at2157"/>
<evidence type="ECO:0000256" key="1">
    <source>
        <dbReference type="SAM" id="Phobius"/>
    </source>
</evidence>
<reference evidence="3 4" key="1">
    <citation type="submission" date="2019-04" db="EMBL/GenBank/DDBJ databases">
        <title>Natronomonas sp. F20-122 a newhaloarchaeon isolated from a saline saltern of Isla Bacuta, Huelva, Spain.</title>
        <authorList>
            <person name="Duran-Viseras A."/>
            <person name="Sanchez-Porro C."/>
            <person name="Ventosa A."/>
        </authorList>
    </citation>
    <scope>NUCLEOTIDE SEQUENCE [LARGE SCALE GENOMIC DNA]</scope>
    <source>
        <strain evidence="3 4">F20-122</strain>
    </source>
</reference>
<feature type="transmembrane region" description="Helical" evidence="1">
    <location>
        <begin position="12"/>
        <end position="38"/>
    </location>
</feature>
<accession>A0A4U5J654</accession>
<evidence type="ECO:0000313" key="3">
    <source>
        <dbReference type="EMBL" id="TKR24450.1"/>
    </source>
</evidence>
<organism evidence="3 4">
    <name type="scientific">Natronomonas salsuginis</name>
    <dbReference type="NCBI Taxonomy" id="2217661"/>
    <lineage>
        <taxon>Archaea</taxon>
        <taxon>Methanobacteriati</taxon>
        <taxon>Methanobacteriota</taxon>
        <taxon>Stenosarchaea group</taxon>
        <taxon>Halobacteria</taxon>
        <taxon>Halobacteriales</taxon>
        <taxon>Natronomonadaceae</taxon>
        <taxon>Natronomonas</taxon>
    </lineage>
</organism>
<name>A0A4U5J654_9EURY</name>
<proteinExistence type="predicted"/>
<keyword evidence="1" id="KW-0812">Transmembrane</keyword>
<dbReference type="InterPro" id="IPR012859">
    <property type="entry name" value="Pilin_N_archaeal"/>
</dbReference>
<gene>
    <name evidence="3" type="ORF">DM868_14550</name>
</gene>
<evidence type="ECO:0000259" key="2">
    <source>
        <dbReference type="Pfam" id="PF07790"/>
    </source>
</evidence>
<dbReference type="AlphaFoldDB" id="A0A4U5J654"/>
<dbReference type="InterPro" id="IPR013373">
    <property type="entry name" value="Flagellin/pilin_N_arc"/>
</dbReference>
<feature type="domain" description="Archaeal Type IV pilin N-terminal" evidence="2">
    <location>
        <begin position="9"/>
        <end position="87"/>
    </location>
</feature>
<dbReference type="RefSeq" id="WP_137277567.1">
    <property type="nucleotide sequence ID" value="NZ_QKNX01000009.1"/>
</dbReference>
<keyword evidence="4" id="KW-1185">Reference proteome</keyword>
<comment type="caution">
    <text evidence="3">The sequence shown here is derived from an EMBL/GenBank/DDBJ whole genome shotgun (WGS) entry which is preliminary data.</text>
</comment>
<sequence length="360" mass="38631">MERRAKGDRAISPVIGVTLMFVIVVLLAGVSAGMLLGFESQLRDPGHTFATDETVEVALQGNDTEHSLEFVHLAGQSVAADALRVRVGDGEATQTVDLDTGSAPTLADGEWSSGERLDLELDEDTICRGDGDTAEVTLVYDGADSAYVLSERRVPIERGQFVIRGDSVETTADFTANVKFLGTGWSSPTYDAPVNVSVRVNRTEVKAWELVGDSDTTVGSYGVSRQSTGTSISVRASGKESRLGDWRTTSDAENDEYLVVLRDGDPVPNYDAGSGQQDVAAYAEPFIDDGVVSLDDNQAIYLFDFNRQGPYHETADYQDAVVLVSFFAQRATEAQVHDVAEEQVIVCPAETKSASPNGGD</sequence>
<evidence type="ECO:0000313" key="4">
    <source>
        <dbReference type="Proteomes" id="UP000308037"/>
    </source>
</evidence>